<evidence type="ECO:0000256" key="4">
    <source>
        <dbReference type="ARBA" id="ARBA00023180"/>
    </source>
</evidence>
<dbReference type="InterPro" id="IPR013151">
    <property type="entry name" value="Immunoglobulin_dom"/>
</dbReference>
<feature type="chain" id="PRO_5004269043" evidence="7">
    <location>
        <begin position="22"/>
        <end position="432"/>
    </location>
</feature>
<dbReference type="FunFam" id="2.60.40.10:FF:000049">
    <property type="entry name" value="Leukocyte immunoglobulin-like receptor subfamily B member 1"/>
    <property type="match status" value="3"/>
</dbReference>
<dbReference type="SMART" id="SM00409">
    <property type="entry name" value="IG"/>
    <property type="match status" value="2"/>
</dbReference>
<evidence type="ECO:0000313" key="9">
    <source>
        <dbReference type="EMBL" id="AAT00445.1"/>
    </source>
</evidence>
<name>Q673W3_MOUSE</name>
<keyword evidence="6" id="KW-0812">Transmembrane</keyword>
<feature type="signal peptide" evidence="7">
    <location>
        <begin position="1"/>
        <end position="21"/>
    </location>
</feature>
<dbReference type="AlphaFoldDB" id="Q673W3"/>
<dbReference type="InterPro" id="IPR036179">
    <property type="entry name" value="Ig-like_dom_sf"/>
</dbReference>
<sequence>MLLWFLSLVCSGFFLVQRMSAHVGSHDKPFLSAWPSYVVPLGQNVTLTCDSHRGSNIFKLYKEEGSPNHQLHETTFQKSQVFGPVTTEHAGTYRCFHPQYANVLSAHSEPLKIIISGIYMKPFLLILQSPLVDTGGNVTLECHSENMFDTYILISHRMGIIKNSVQVSAEHHESGSHVTYSIGPMTPDLVGTYTCYGANSYYPYEWSDSSDPIDIKITGVYKKPSLSALMGPVLMMSGETMALSCISDHQFDTFHMSREGVPRGQGMPAVQSHSGKFEAKFLLSPMIQKGNYRCYGSFRNASHVWSSPSDPLYLPAKGNCPAYTEADTKTNNYKNLHILTGLLVTMVLVVIIIFYSCYFSKQNKSQKQAAASMEQEYEVKNTINTQNFEGQERQEVTYTELEQRVFNQNLMPPISRISEFSADTIVYMEIMK</sequence>
<evidence type="ECO:0000256" key="1">
    <source>
        <dbReference type="ARBA" id="ARBA00022729"/>
    </source>
</evidence>
<evidence type="ECO:0000256" key="2">
    <source>
        <dbReference type="ARBA" id="ARBA00022737"/>
    </source>
</evidence>
<evidence type="ECO:0000256" key="7">
    <source>
        <dbReference type="SAM" id="SignalP"/>
    </source>
</evidence>
<dbReference type="AGR" id="MGI:2652397"/>
<keyword evidence="6" id="KW-1133">Transmembrane helix</keyword>
<dbReference type="PANTHER" id="PTHR11738:SF113">
    <property type="entry name" value="KILLER CELL IMMUNOGLOBULIN-LIKE RECEPTOR 2DL4"/>
    <property type="match status" value="1"/>
</dbReference>
<keyword evidence="9" id="KW-0675">Receptor</keyword>
<reference evidence="9" key="2">
    <citation type="journal article" date="2005" name="J. Neuroimmunol.">
        <title>Expression of a killer cell receptor-like gene in plastic regions of the central nervous system.</title>
        <authorList>
            <person name="Bryceson Y.T."/>
            <person name="Foster J.A."/>
            <person name="Kuppusamy S.P."/>
            <person name="Herkenham M."/>
            <person name="Long E.O."/>
        </authorList>
    </citation>
    <scope>NUCLEOTIDE SEQUENCE</scope>
    <source>
        <strain evidence="9">CBA/J</strain>
    </source>
</reference>
<dbReference type="SUPFAM" id="SSF48726">
    <property type="entry name" value="Immunoglobulin"/>
    <property type="match status" value="3"/>
</dbReference>
<dbReference type="Pfam" id="PF00047">
    <property type="entry name" value="ig"/>
    <property type="match status" value="2"/>
</dbReference>
<evidence type="ECO:0000259" key="8">
    <source>
        <dbReference type="SMART" id="SM00409"/>
    </source>
</evidence>
<accession>Q673W3</accession>
<dbReference type="InterPro" id="IPR050412">
    <property type="entry name" value="Ig-like_Receptors_ImmuneReg"/>
</dbReference>
<keyword evidence="4" id="KW-0325">Glycoprotein</keyword>
<dbReference type="InterPro" id="IPR003599">
    <property type="entry name" value="Ig_sub"/>
</dbReference>
<dbReference type="InterPro" id="IPR013783">
    <property type="entry name" value="Ig-like_fold"/>
</dbReference>
<dbReference type="MGI" id="MGI:2652397">
    <property type="gene designation" value="Kir3dl1"/>
</dbReference>
<keyword evidence="2" id="KW-0677">Repeat</keyword>
<dbReference type="PANTHER" id="PTHR11738">
    <property type="entry name" value="MHC CLASS I NK CELL RECEPTOR"/>
    <property type="match status" value="1"/>
</dbReference>
<gene>
    <name evidence="10" type="primary">Kir3dl1</name>
</gene>
<feature type="domain" description="Immunoglobulin" evidence="8">
    <location>
        <begin position="34"/>
        <end position="116"/>
    </location>
</feature>
<feature type="transmembrane region" description="Helical" evidence="6">
    <location>
        <begin position="336"/>
        <end position="358"/>
    </location>
</feature>
<keyword evidence="1 7" id="KW-0732">Signal</keyword>
<evidence type="ECO:0000313" key="10">
    <source>
        <dbReference type="MGI" id="MGI:2652397"/>
    </source>
</evidence>
<protein>
    <submittedName>
        <fullName evidence="9">KIR-like receptor 1 KIRL1.1</fullName>
    </submittedName>
</protein>
<dbReference type="Gene3D" id="2.60.40.10">
    <property type="entry name" value="Immunoglobulins"/>
    <property type="match status" value="3"/>
</dbReference>
<evidence type="ECO:0000256" key="5">
    <source>
        <dbReference type="ARBA" id="ARBA00023319"/>
    </source>
</evidence>
<keyword evidence="3" id="KW-1015">Disulfide bond</keyword>
<proteinExistence type="evidence at transcript level"/>
<evidence type="ECO:0000256" key="6">
    <source>
        <dbReference type="SAM" id="Phobius"/>
    </source>
</evidence>
<keyword evidence="6" id="KW-0472">Membrane</keyword>
<organism evidence="9">
    <name type="scientific">Mus musculus</name>
    <name type="common">Mouse</name>
    <dbReference type="NCBI Taxonomy" id="10090"/>
    <lineage>
        <taxon>Eukaryota</taxon>
        <taxon>Metazoa</taxon>
        <taxon>Chordata</taxon>
        <taxon>Craniata</taxon>
        <taxon>Vertebrata</taxon>
        <taxon>Euteleostomi</taxon>
        <taxon>Mammalia</taxon>
        <taxon>Eutheria</taxon>
        <taxon>Euarchontoglires</taxon>
        <taxon>Glires</taxon>
        <taxon>Rodentia</taxon>
        <taxon>Myomorpha</taxon>
        <taxon>Muroidea</taxon>
        <taxon>Muridae</taxon>
        <taxon>Murinae</taxon>
        <taxon>Mus</taxon>
        <taxon>Mus</taxon>
    </lineage>
</organism>
<keyword evidence="5" id="KW-0393">Immunoglobulin domain</keyword>
<dbReference type="EMBL" id="AY530783">
    <property type="protein sequence ID" value="AAT00445.1"/>
    <property type="molecule type" value="mRNA"/>
</dbReference>
<evidence type="ECO:0000256" key="3">
    <source>
        <dbReference type="ARBA" id="ARBA00023157"/>
    </source>
</evidence>
<reference evidence="9" key="1">
    <citation type="submission" date="2004-01" db="EMBL/GenBank/DDBJ databases">
        <authorList>
            <person name="Bryceson Y."/>
            <person name="Long E.O."/>
        </authorList>
    </citation>
    <scope>NUCLEOTIDE SEQUENCE</scope>
    <source>
        <strain evidence="9">CBA/J</strain>
    </source>
</reference>
<feature type="domain" description="Immunoglobulin" evidence="8">
    <location>
        <begin position="127"/>
        <end position="218"/>
    </location>
</feature>